<keyword evidence="2 6" id="KW-0288">FMN</keyword>
<feature type="binding site" evidence="6">
    <location>
        <position position="149"/>
    </location>
    <ligand>
        <name>FMN</name>
        <dbReference type="ChEBI" id="CHEBI:58210"/>
    </ligand>
</feature>
<dbReference type="SUPFAM" id="SSF51679">
    <property type="entry name" value="Bacterial luciferase-like"/>
    <property type="match status" value="1"/>
</dbReference>
<comment type="similarity">
    <text evidence="5">Belongs to the NtaA/SnaA/DszA monooxygenase family.</text>
</comment>
<feature type="binding site" evidence="6">
    <location>
        <position position="220"/>
    </location>
    <ligand>
        <name>FMN</name>
        <dbReference type="ChEBI" id="CHEBI:58210"/>
    </ligand>
</feature>
<evidence type="ECO:0000313" key="8">
    <source>
        <dbReference type="EMBL" id="MCY9186882.1"/>
    </source>
</evidence>
<comment type="caution">
    <text evidence="8">The sequence shown here is derived from an EMBL/GenBank/DDBJ whole genome shotgun (WGS) entry which is preliminary data.</text>
</comment>
<accession>A0A9Q4EN68</accession>
<organism evidence="8 9">
    <name type="scientific">Bacillus halotolerans</name>
    <dbReference type="NCBI Taxonomy" id="260554"/>
    <lineage>
        <taxon>Bacteria</taxon>
        <taxon>Bacillati</taxon>
        <taxon>Bacillota</taxon>
        <taxon>Bacilli</taxon>
        <taxon>Bacillales</taxon>
        <taxon>Bacillaceae</taxon>
        <taxon>Bacillus</taxon>
    </lineage>
</organism>
<evidence type="ECO:0000256" key="3">
    <source>
        <dbReference type="ARBA" id="ARBA00023002"/>
    </source>
</evidence>
<dbReference type="AlphaFoldDB" id="A0A9Q4EN68"/>
<evidence type="ECO:0000256" key="4">
    <source>
        <dbReference type="ARBA" id="ARBA00023033"/>
    </source>
</evidence>
<keyword evidence="4" id="KW-0503">Monooxygenase</keyword>
<dbReference type="InterPro" id="IPR036661">
    <property type="entry name" value="Luciferase-like_sf"/>
</dbReference>
<protein>
    <submittedName>
        <fullName evidence="8">LLM class flavin-dependent oxidoreductase</fullName>
    </submittedName>
</protein>
<dbReference type="InterPro" id="IPR016215">
    <property type="entry name" value="NTA_MOA"/>
</dbReference>
<feature type="binding site" evidence="6">
    <location>
        <position position="219"/>
    </location>
    <ligand>
        <name>FMN</name>
        <dbReference type="ChEBI" id="CHEBI:58210"/>
    </ligand>
</feature>
<feature type="domain" description="Luciferase-like" evidence="7">
    <location>
        <begin position="30"/>
        <end position="379"/>
    </location>
</feature>
<dbReference type="CDD" id="cd01095">
    <property type="entry name" value="Nitrilotriacetate_monoxgenase"/>
    <property type="match status" value="1"/>
</dbReference>
<keyword evidence="1 6" id="KW-0285">Flavoprotein</keyword>
<dbReference type="Proteomes" id="UP001073053">
    <property type="component" value="Unassembled WGS sequence"/>
</dbReference>
<dbReference type="InterPro" id="IPR051260">
    <property type="entry name" value="Diverse_substr_monoxygenases"/>
</dbReference>
<gene>
    <name evidence="8" type="ORF">MOF03_20050</name>
</gene>
<dbReference type="Gene3D" id="3.20.20.30">
    <property type="entry name" value="Luciferase-like domain"/>
    <property type="match status" value="1"/>
</dbReference>
<dbReference type="EMBL" id="JALAWA010000019">
    <property type="protein sequence ID" value="MCY9186882.1"/>
    <property type="molecule type" value="Genomic_DNA"/>
</dbReference>
<sequence length="442" mass="49337">MTRRNDIQFGAIIHGVGGTTDGWRHPEVDPSASTNVEFYKQKAQTAEKGLFSFIFIADGLFISEKSIPHFLNRFEPITILSALASVTKNIGLVGTFSTSFTEPFTISRQLMSLDHISGGRAGWNLVTSPQEGAARNHSRTRLPEHTERYVIAQEHLDVVRGLWNSWEKDAFIHNKETGQFFDPAKLHRLNHKGEYFQVEGPLNIGRSNQGEPVVFQAGSSETGRQFAAKNADAIFTHSNSLGETIAFYADIKKRAAAQGRDPSSVLIFPGISPIVADTEEEAEKKYREFAELIPIENAVTYLGRFFDDYDLSVFPLDEPFPDIGEVGKNAFQSTTDRIKREAKARNMTLREVAREMAFPRTPFIGTPEQVASLLETWFKAEAADGFIIGSDIPGTLDAFVEKVIPILQERGLYRRDYNGGTLRGNLGLDTSFHHPFVHSSNH</sequence>
<evidence type="ECO:0000256" key="2">
    <source>
        <dbReference type="ARBA" id="ARBA00022643"/>
    </source>
</evidence>
<dbReference type="RefSeq" id="WP_268497923.1">
    <property type="nucleotide sequence ID" value="NZ_CP126100.1"/>
</dbReference>
<evidence type="ECO:0000256" key="6">
    <source>
        <dbReference type="PIRSR" id="PIRSR000337-1"/>
    </source>
</evidence>
<proteinExistence type="inferred from homology"/>
<dbReference type="GO" id="GO:0016705">
    <property type="term" value="F:oxidoreductase activity, acting on paired donors, with incorporation or reduction of molecular oxygen"/>
    <property type="evidence" value="ECO:0007669"/>
    <property type="project" value="InterPro"/>
</dbReference>
<dbReference type="Pfam" id="PF00296">
    <property type="entry name" value="Bac_luciferase"/>
    <property type="match status" value="1"/>
</dbReference>
<reference evidence="8" key="1">
    <citation type="submission" date="2022-02" db="EMBL/GenBank/DDBJ databases">
        <title>Crop Bioprotection Bacillus Genome Sequencing.</title>
        <authorList>
            <person name="Dunlap C."/>
        </authorList>
    </citation>
    <scope>NUCLEOTIDE SEQUENCE</scope>
    <source>
        <strain evidence="8">EC49O2N-C10</strain>
    </source>
</reference>
<feature type="binding site" evidence="6">
    <location>
        <position position="58"/>
    </location>
    <ligand>
        <name>FMN</name>
        <dbReference type="ChEBI" id="CHEBI:58210"/>
    </ligand>
</feature>
<dbReference type="NCBIfam" id="TIGR03860">
    <property type="entry name" value="FMN_nitrolo"/>
    <property type="match status" value="1"/>
</dbReference>
<evidence type="ECO:0000313" key="9">
    <source>
        <dbReference type="Proteomes" id="UP001073053"/>
    </source>
</evidence>
<keyword evidence="3" id="KW-0560">Oxidoreductase</keyword>
<dbReference type="PANTHER" id="PTHR30011:SF16">
    <property type="entry name" value="C2H2 FINGER DOMAIN TRANSCRIPTION FACTOR (EUROFUNG)-RELATED"/>
    <property type="match status" value="1"/>
</dbReference>
<dbReference type="InterPro" id="IPR011251">
    <property type="entry name" value="Luciferase-like_dom"/>
</dbReference>
<evidence type="ECO:0000256" key="5">
    <source>
        <dbReference type="ARBA" id="ARBA00033748"/>
    </source>
</evidence>
<name>A0A9Q4EN68_9BACI</name>
<dbReference type="PIRSF" id="PIRSF000337">
    <property type="entry name" value="NTA_MOA"/>
    <property type="match status" value="1"/>
</dbReference>
<evidence type="ECO:0000259" key="7">
    <source>
        <dbReference type="Pfam" id="PF00296"/>
    </source>
</evidence>
<dbReference type="PANTHER" id="PTHR30011">
    <property type="entry name" value="ALKANESULFONATE MONOOXYGENASE-RELATED"/>
    <property type="match status" value="1"/>
</dbReference>
<feature type="binding site" evidence="6">
    <location>
        <position position="95"/>
    </location>
    <ligand>
        <name>FMN</name>
        <dbReference type="ChEBI" id="CHEBI:58210"/>
    </ligand>
</feature>
<evidence type="ECO:0000256" key="1">
    <source>
        <dbReference type="ARBA" id="ARBA00022630"/>
    </source>
</evidence>
<dbReference type="GO" id="GO:0004497">
    <property type="term" value="F:monooxygenase activity"/>
    <property type="evidence" value="ECO:0007669"/>
    <property type="project" value="UniProtKB-KW"/>
</dbReference>
<feature type="binding site" evidence="6">
    <location>
        <position position="145"/>
    </location>
    <ligand>
        <name>FMN</name>
        <dbReference type="ChEBI" id="CHEBI:58210"/>
    </ligand>
</feature>